<gene>
    <name evidence="2" type="ORF">BD310DRAFT_883517</name>
</gene>
<evidence type="ECO:0000256" key="1">
    <source>
        <dbReference type="SAM" id="Phobius"/>
    </source>
</evidence>
<evidence type="ECO:0000313" key="3">
    <source>
        <dbReference type="Proteomes" id="UP000292082"/>
    </source>
</evidence>
<evidence type="ECO:0000313" key="2">
    <source>
        <dbReference type="EMBL" id="TBU55958.1"/>
    </source>
</evidence>
<dbReference type="STRING" id="114155.A0A4V2K7F0"/>
<keyword evidence="1" id="KW-0812">Transmembrane</keyword>
<name>A0A4V2K7F0_9APHY</name>
<sequence>MSPTKWTSRFRRIIRARPAVSGRVDQDNTTITPDIAPIPSRVPLEKDTVITSAHVRAVRGVLCALGLPMELVLITMILADYYATVRSRRTGYIRIDAHDAGVDVHAARLYLIATLPQESSGGELMKVVNVTWLVKGHDQGWGGEAPGMYSPAYSWYEACIFRRVHSAEEKSQKDINLERLYRVYRDAQMMERKVLAPAGWSLVRNGDSCVWRLQSNRIAKGEFERHTFVWTADGVSEGAEDHGAGAGEGFVKSLRAGDKVGILMRASYPGWSNSVNEAGIEIAYEVR</sequence>
<organism evidence="2 3">
    <name type="scientific">Dichomitus squalens</name>
    <dbReference type="NCBI Taxonomy" id="114155"/>
    <lineage>
        <taxon>Eukaryota</taxon>
        <taxon>Fungi</taxon>
        <taxon>Dikarya</taxon>
        <taxon>Basidiomycota</taxon>
        <taxon>Agaricomycotina</taxon>
        <taxon>Agaricomycetes</taxon>
        <taxon>Polyporales</taxon>
        <taxon>Polyporaceae</taxon>
        <taxon>Dichomitus</taxon>
    </lineage>
</organism>
<reference evidence="2 3" key="1">
    <citation type="submission" date="2019-01" db="EMBL/GenBank/DDBJ databases">
        <title>Draft genome sequences of three monokaryotic isolates of the white-rot basidiomycete fungus Dichomitus squalens.</title>
        <authorList>
            <consortium name="DOE Joint Genome Institute"/>
            <person name="Lopez S.C."/>
            <person name="Andreopoulos B."/>
            <person name="Pangilinan J."/>
            <person name="Lipzen A."/>
            <person name="Riley R."/>
            <person name="Ahrendt S."/>
            <person name="Ng V."/>
            <person name="Barry K."/>
            <person name="Daum C."/>
            <person name="Grigoriev I.V."/>
            <person name="Hilden K.S."/>
            <person name="Makela M.R."/>
            <person name="de Vries R.P."/>
        </authorList>
    </citation>
    <scope>NUCLEOTIDE SEQUENCE [LARGE SCALE GENOMIC DNA]</scope>
    <source>
        <strain evidence="2 3">CBS 464.89</strain>
    </source>
</reference>
<proteinExistence type="predicted"/>
<dbReference type="EMBL" id="ML145160">
    <property type="protein sequence ID" value="TBU55958.1"/>
    <property type="molecule type" value="Genomic_DNA"/>
</dbReference>
<protein>
    <submittedName>
        <fullName evidence="2">Uncharacterized protein</fullName>
    </submittedName>
</protein>
<dbReference type="Proteomes" id="UP000292082">
    <property type="component" value="Unassembled WGS sequence"/>
</dbReference>
<accession>A0A4V2K7F0</accession>
<dbReference type="AlphaFoldDB" id="A0A4V2K7F0"/>
<keyword evidence="3" id="KW-1185">Reference proteome</keyword>
<keyword evidence="1" id="KW-0472">Membrane</keyword>
<feature type="transmembrane region" description="Helical" evidence="1">
    <location>
        <begin position="57"/>
        <end position="79"/>
    </location>
</feature>
<keyword evidence="1" id="KW-1133">Transmembrane helix</keyword>